<comment type="similarity">
    <text evidence="1">Belongs to the PPP4R2 family.</text>
</comment>
<dbReference type="STRING" id="930991.A0A0D0DWJ7"/>
<dbReference type="HOGENOM" id="CLU_056027_0_0_1"/>
<dbReference type="EMBL" id="KN825117">
    <property type="protein sequence ID" value="KIK94296.1"/>
    <property type="molecule type" value="Genomic_DNA"/>
</dbReference>
<sequence>MTSAVESPYGLSKDFQWSPDYQCVLEQIASSDIVEPSTEWGKLRDMIKYKIEQNVALFLTEAQGIWLGEPPQPATGIPDNTGNLRLPPFPPRGRNELNPHEAPRVHMDPDEANDTKNLIFRQLHEFDDNPPFTIQRVCELCVSPMQHYKFIGKYLRAVEKSILVTSTWDAFPPEPPPRNGFSMATVSIGPLTQSVPTTPMFSPIPFLHDDARRSQSRSPPPSPLTLAAMEVTSSIEPFNGTVPQRAIGLVDELDDPSPGHMSDHPTAISSVTTVESRPFLETLGSRFVKGSEDQTAMESEREMIVDDADDKENEG</sequence>
<reference evidence="4" key="2">
    <citation type="submission" date="2015-01" db="EMBL/GenBank/DDBJ databases">
        <title>Evolutionary Origins and Diversification of the Mycorrhizal Mutualists.</title>
        <authorList>
            <consortium name="DOE Joint Genome Institute"/>
            <consortium name="Mycorrhizal Genomics Consortium"/>
            <person name="Kohler A."/>
            <person name="Kuo A."/>
            <person name="Nagy L.G."/>
            <person name="Floudas D."/>
            <person name="Copeland A."/>
            <person name="Barry K.W."/>
            <person name="Cichocki N."/>
            <person name="Veneault-Fourrey C."/>
            <person name="LaButti K."/>
            <person name="Lindquist E.A."/>
            <person name="Lipzen A."/>
            <person name="Lundell T."/>
            <person name="Morin E."/>
            <person name="Murat C."/>
            <person name="Riley R."/>
            <person name="Ohm R."/>
            <person name="Sun H."/>
            <person name="Tunlid A."/>
            <person name="Henrissat B."/>
            <person name="Grigoriev I.V."/>
            <person name="Hibbett D.S."/>
            <person name="Martin F."/>
        </authorList>
    </citation>
    <scope>NUCLEOTIDE SEQUENCE [LARGE SCALE GENOMIC DNA]</scope>
    <source>
        <strain evidence="4">Ve08.2h10</strain>
    </source>
</reference>
<dbReference type="GO" id="GO:0005634">
    <property type="term" value="C:nucleus"/>
    <property type="evidence" value="ECO:0007669"/>
    <property type="project" value="TreeGrafter"/>
</dbReference>
<evidence type="ECO:0000256" key="1">
    <source>
        <dbReference type="ARBA" id="ARBA00009207"/>
    </source>
</evidence>
<dbReference type="GO" id="GO:0005737">
    <property type="term" value="C:cytoplasm"/>
    <property type="evidence" value="ECO:0007669"/>
    <property type="project" value="TreeGrafter"/>
</dbReference>
<dbReference type="Pfam" id="PF09184">
    <property type="entry name" value="PPP4R2"/>
    <property type="match status" value="1"/>
</dbReference>
<dbReference type="GO" id="GO:0019888">
    <property type="term" value="F:protein phosphatase regulator activity"/>
    <property type="evidence" value="ECO:0007669"/>
    <property type="project" value="InterPro"/>
</dbReference>
<proteinExistence type="inferred from homology"/>
<dbReference type="AlphaFoldDB" id="A0A0D0DWJ7"/>
<feature type="region of interest" description="Disordered" evidence="2">
    <location>
        <begin position="290"/>
        <end position="315"/>
    </location>
</feature>
<name>A0A0D0DWJ7_9AGAM</name>
<dbReference type="InParanoid" id="A0A0D0DWJ7"/>
<evidence type="ECO:0000313" key="4">
    <source>
        <dbReference type="Proteomes" id="UP000054538"/>
    </source>
</evidence>
<evidence type="ECO:0000313" key="3">
    <source>
        <dbReference type="EMBL" id="KIK94296.1"/>
    </source>
</evidence>
<evidence type="ECO:0008006" key="5">
    <source>
        <dbReference type="Google" id="ProtNLM"/>
    </source>
</evidence>
<dbReference type="PANTHER" id="PTHR16487">
    <property type="entry name" value="PPP4R2-RELATED PROTEIN"/>
    <property type="match status" value="1"/>
</dbReference>
<evidence type="ECO:0000256" key="2">
    <source>
        <dbReference type="SAM" id="MobiDB-lite"/>
    </source>
</evidence>
<dbReference type="PANTHER" id="PTHR16487:SF0">
    <property type="entry name" value="PROTEIN PHOSPHATASE 4 REGULATORY SUBUNIT 2-RELATED"/>
    <property type="match status" value="1"/>
</dbReference>
<dbReference type="GO" id="GO:0030289">
    <property type="term" value="C:protein phosphatase 4 complex"/>
    <property type="evidence" value="ECO:0007669"/>
    <property type="project" value="InterPro"/>
</dbReference>
<protein>
    <recommendedName>
        <fullName evidence="5">PPP4R2-domain-containing protein</fullName>
    </recommendedName>
</protein>
<keyword evidence="4" id="KW-1185">Reference proteome</keyword>
<gene>
    <name evidence="3" type="ORF">PAXRUDRAFT_33584</name>
</gene>
<accession>A0A0D0DWJ7</accession>
<reference evidence="3 4" key="1">
    <citation type="submission" date="2014-04" db="EMBL/GenBank/DDBJ databases">
        <authorList>
            <consortium name="DOE Joint Genome Institute"/>
            <person name="Kuo A."/>
            <person name="Kohler A."/>
            <person name="Jargeat P."/>
            <person name="Nagy L.G."/>
            <person name="Floudas D."/>
            <person name="Copeland A."/>
            <person name="Barry K.W."/>
            <person name="Cichocki N."/>
            <person name="Veneault-Fourrey C."/>
            <person name="LaButti K."/>
            <person name="Lindquist E.A."/>
            <person name="Lipzen A."/>
            <person name="Lundell T."/>
            <person name="Morin E."/>
            <person name="Murat C."/>
            <person name="Sun H."/>
            <person name="Tunlid A."/>
            <person name="Henrissat B."/>
            <person name="Grigoriev I.V."/>
            <person name="Hibbett D.S."/>
            <person name="Martin F."/>
            <person name="Nordberg H.P."/>
            <person name="Cantor M.N."/>
            <person name="Hua S.X."/>
        </authorList>
    </citation>
    <scope>NUCLEOTIDE SEQUENCE [LARGE SCALE GENOMIC DNA]</scope>
    <source>
        <strain evidence="3 4">Ve08.2h10</strain>
    </source>
</reference>
<dbReference type="OrthoDB" id="341898at2759"/>
<dbReference type="InterPro" id="IPR015267">
    <property type="entry name" value="PPP4R2"/>
</dbReference>
<dbReference type="Proteomes" id="UP000054538">
    <property type="component" value="Unassembled WGS sequence"/>
</dbReference>
<organism evidence="3 4">
    <name type="scientific">Paxillus rubicundulus Ve08.2h10</name>
    <dbReference type="NCBI Taxonomy" id="930991"/>
    <lineage>
        <taxon>Eukaryota</taxon>
        <taxon>Fungi</taxon>
        <taxon>Dikarya</taxon>
        <taxon>Basidiomycota</taxon>
        <taxon>Agaricomycotina</taxon>
        <taxon>Agaricomycetes</taxon>
        <taxon>Agaricomycetidae</taxon>
        <taxon>Boletales</taxon>
        <taxon>Paxilineae</taxon>
        <taxon>Paxillaceae</taxon>
        <taxon>Paxillus</taxon>
    </lineage>
</organism>
<feature type="compositionally biased region" description="Acidic residues" evidence="2">
    <location>
        <begin position="305"/>
        <end position="315"/>
    </location>
</feature>